<dbReference type="GeneID" id="10323179"/>
<organism evidence="1 2">
    <name type="scientific">Acinetobacter phage 133</name>
    <dbReference type="NCBI Taxonomy" id="2919552"/>
    <lineage>
        <taxon>Viruses</taxon>
        <taxon>Duplodnaviria</taxon>
        <taxon>Heunggongvirae</taxon>
        <taxon>Uroviricota</taxon>
        <taxon>Caudoviricetes</taxon>
        <taxon>Pantevenvirales</taxon>
        <taxon>Straboviridae</taxon>
        <taxon>Tevenvirinae</taxon>
        <taxon>Centumtrigintavirus</taxon>
        <taxon>Centumtrigintavirus cv133</taxon>
        <taxon>Acinetobacter virus 133</taxon>
    </lineage>
</organism>
<accession>D9I6C6</accession>
<keyword evidence="2" id="KW-1185">Reference proteome</keyword>
<protein>
    <submittedName>
        <fullName evidence="1">Gp51 baseplate hub assembly catalyst</fullName>
    </submittedName>
</protein>
<dbReference type="Pfam" id="PF12322">
    <property type="entry name" value="T4_baseplate"/>
    <property type="match status" value="1"/>
</dbReference>
<dbReference type="EMBL" id="HM114315">
    <property type="protein sequence ID" value="ADJ19507.1"/>
    <property type="molecule type" value="Genomic_DNA"/>
</dbReference>
<sequence>MAKTIRCILPDGVHRFEPFTVADYRDFIYIRLELEEHDLEEQAKILDEVTQDYFDLPESYRHYAFLRKFLASIGKTKFPILVTCPICGEEHQTVFTIEQDDLEEPIIQVSNVKLKFKFPDKDYDDLTSLVLDNIKEVENDGQTYNWDTLPKEQQDVIISLIDMKIFEQIVRRLKPIYFTLRSKHCGKIHEVVFNNLLSIFKLLISPDEIFTYYQINHLLAKHGYDLTAVMNMIPAERGYALSLVDKDLS</sequence>
<dbReference type="KEGG" id="vg:10323179"/>
<evidence type="ECO:0000313" key="1">
    <source>
        <dbReference type="EMBL" id="ADJ19507.1"/>
    </source>
</evidence>
<dbReference type="RefSeq" id="YP_004300773.1">
    <property type="nucleotide sequence ID" value="NC_015250.1"/>
</dbReference>
<evidence type="ECO:0000313" key="2">
    <source>
        <dbReference type="Proteomes" id="UP000000330"/>
    </source>
</evidence>
<proteinExistence type="predicted"/>
<dbReference type="Proteomes" id="UP000000330">
    <property type="component" value="Segment"/>
</dbReference>
<dbReference type="InterPro" id="IPR024364">
    <property type="entry name" value="Baseplate_phage_T4-like"/>
</dbReference>
<gene>
    <name evidence="1" type="primary">51</name>
    <name evidence="1" type="ORF">Acj133p192</name>
</gene>
<reference evidence="1 2" key="1">
    <citation type="journal article" date="2010" name="Virol. J.">
        <title>Genomes of the T4-related bacteriophages as windows on microbial genome evolution.</title>
        <authorList>
            <person name="Petrov V.M."/>
            <person name="Ratnayaka S."/>
            <person name="Nolan J.M."/>
            <person name="Miller E.S."/>
            <person name="Karam J.D."/>
        </authorList>
    </citation>
    <scope>NUCLEOTIDE SEQUENCE [LARGE SCALE GENOMIC DNA]</scope>
    <source>
        <strain evidence="1">Acj133</strain>
    </source>
</reference>
<name>D9I6C6_9CAUD</name>